<dbReference type="SUPFAM" id="SSF54236">
    <property type="entry name" value="Ubiquitin-like"/>
    <property type="match status" value="1"/>
</dbReference>
<dbReference type="EMBL" id="LR899656">
    <property type="protein sequence ID" value="CAD7241485.1"/>
    <property type="molecule type" value="Genomic_DNA"/>
</dbReference>
<keyword evidence="4" id="KW-1185">Reference proteome</keyword>
<name>A0A7R8X029_9CRUS</name>
<feature type="domain" description="FERM" evidence="2">
    <location>
        <begin position="82"/>
        <end position="401"/>
    </location>
</feature>
<dbReference type="InterPro" id="IPR035963">
    <property type="entry name" value="FERM_2"/>
</dbReference>
<dbReference type="EMBL" id="CAJPEV010000139">
    <property type="protein sequence ID" value="CAG0881258.1"/>
    <property type="molecule type" value="Genomic_DNA"/>
</dbReference>
<feature type="region of interest" description="Disordered" evidence="1">
    <location>
        <begin position="803"/>
        <end position="832"/>
    </location>
</feature>
<dbReference type="SUPFAM" id="SSF50729">
    <property type="entry name" value="PH domain-like"/>
    <property type="match status" value="1"/>
</dbReference>
<dbReference type="SUPFAM" id="SSF47031">
    <property type="entry name" value="Second domain of FERM"/>
    <property type="match status" value="1"/>
</dbReference>
<dbReference type="Pfam" id="PF00373">
    <property type="entry name" value="FERM_M"/>
    <property type="match status" value="1"/>
</dbReference>
<evidence type="ECO:0000313" key="4">
    <source>
        <dbReference type="Proteomes" id="UP000677054"/>
    </source>
</evidence>
<feature type="region of interest" description="Disordered" evidence="1">
    <location>
        <begin position="646"/>
        <end position="675"/>
    </location>
</feature>
<dbReference type="SMART" id="SM01196">
    <property type="entry name" value="FERM_C"/>
    <property type="match status" value="1"/>
</dbReference>
<feature type="compositionally biased region" description="Polar residues" evidence="1">
    <location>
        <begin position="822"/>
        <end position="832"/>
    </location>
</feature>
<dbReference type="PANTHER" id="PTHR13429:SF5">
    <property type="entry name" value="PROTEIN EXPANDED"/>
    <property type="match status" value="1"/>
</dbReference>
<dbReference type="Gene3D" id="1.20.80.10">
    <property type="match status" value="1"/>
</dbReference>
<dbReference type="Gene3D" id="2.30.29.30">
    <property type="entry name" value="Pleckstrin-homology domain (PH domain)/Phosphotyrosine-binding domain (PTB)"/>
    <property type="match status" value="1"/>
</dbReference>
<feature type="compositionally biased region" description="Polar residues" evidence="1">
    <location>
        <begin position="1003"/>
        <end position="1012"/>
    </location>
</feature>
<dbReference type="Pfam" id="PF09380">
    <property type="entry name" value="FERM_C"/>
    <property type="match status" value="1"/>
</dbReference>
<evidence type="ECO:0000256" key="1">
    <source>
        <dbReference type="SAM" id="MobiDB-lite"/>
    </source>
</evidence>
<dbReference type="InterPro" id="IPR019748">
    <property type="entry name" value="FERM_central"/>
</dbReference>
<feature type="compositionally biased region" description="Pro residues" evidence="1">
    <location>
        <begin position="811"/>
        <end position="821"/>
    </location>
</feature>
<feature type="compositionally biased region" description="Low complexity" evidence="1">
    <location>
        <begin position="433"/>
        <end position="446"/>
    </location>
</feature>
<protein>
    <recommendedName>
        <fullName evidence="2">FERM domain-containing protein</fullName>
    </recommendedName>
</protein>
<evidence type="ECO:0000259" key="2">
    <source>
        <dbReference type="PROSITE" id="PS50057"/>
    </source>
</evidence>
<dbReference type="InterPro" id="IPR014352">
    <property type="entry name" value="FERM/acyl-CoA-bd_prot_sf"/>
</dbReference>
<reference evidence="3" key="1">
    <citation type="submission" date="2020-11" db="EMBL/GenBank/DDBJ databases">
        <authorList>
            <person name="Tran Van P."/>
        </authorList>
    </citation>
    <scope>NUCLEOTIDE SEQUENCE</scope>
</reference>
<evidence type="ECO:0000313" key="3">
    <source>
        <dbReference type="EMBL" id="CAD7241485.1"/>
    </source>
</evidence>
<proteinExistence type="predicted"/>
<dbReference type="InterPro" id="IPR018980">
    <property type="entry name" value="FERM_PH-like_C"/>
</dbReference>
<dbReference type="CDD" id="cd14473">
    <property type="entry name" value="FERM_B-lobe"/>
    <property type="match status" value="1"/>
</dbReference>
<feature type="compositionally biased region" description="Polar residues" evidence="1">
    <location>
        <begin position="708"/>
        <end position="718"/>
    </location>
</feature>
<sequence>MSLGVAIVERIPELEIGKMPFSLPSLGPGDSGEECNCGVVYPRRCGGRVDGMGPGGTNSLSSGSSYGPLRCPSPAPLPSHNRYVAVSLLPAGLHHTVYCVVQSKSPVGDVWEQMCRFLGNPDPNPFGLGIEIDNEFLFLELDSKLLKYASKAWRNSSRNGLDTDNQPLLTLHLRIQYYMDWHFLRWDRLVREHYYHQLRLNVMQGRLSGCLSGDGMGENAAQPFLLAGYALQADLGPYCSRVHRGAYFDPQLYFPPHILSSLGTLHVLEQSTRVHKNPAVSQLTRLEAQLAYLREASRPPSPYNMCLFSLRTGRSVHSHSALLGLSANGLTIFQEKAAGEDKYEVTAELSWPSIMKLSFEKKKFEVRTGSEKYTFWASNEMKARLLLSHCRRTHQFSMGLQCKSPSHSSGDSTSSSSNEQQGEKRKKSIVGDCNSTKTKCSSTPSKSEPPPEKNVSSGDKLPLPSPLKDDNSCAHKSKTGNNGKGSEWSSRSSSQMCIPASVADAGANRSRTKSTGETENAGDVQKNPSTSEGNTNGEGGGEETKGNVCSHCGTLLDVCDEDACNGGWIDREVCVQCAAADHICDCDLNGTYQCENMCMKTPCDSLGCVIDSMLEREDPDDLATVSNRIQCVVNCHCCSEQDDEEEVGEVTGQEDPVLKTSGSIEQKVSKDGAKDLNGGEGAYVDFLNRSQQSQGGIGINEASLPIPVSTSSNPQPQGESKDNLLDSMLESPKVPSGNKSGSSWSLLRSLRKVSSKRTDRTSEIHVETEEASAVFISARPPINVQTAQSITISSSGPRFAMLCSGSTTPQQQPPPPPPPPQMMNSNIQPPIGSNNYLNLPLHRWSSKVEVSEASTVYSRQMEQFHAQLYSDVDYVIYPQKDPELSRQEYMDAKRASLIALSVQSSSSGRLSWGNCPTATMTTSSYGSLGSFGSLGSLSSCNTPSRASYCPVACSDSGYGPSSSAPSAPSSELYEPIAVTRIRAQSTDSLNAVPPSLPPRPKKNTNVGLSANDLSRLERHSKTGDLPMISALLSAFHRTQVPKEEPTMTPSPPGSRPVSWHASLSNRPLPAPPVPARSSHPHHIQSPSNSTTNTNTSSSSRKQSLNLPFPKYGKNSYPISPNRKPGTTRGNNVKSKKLTVNMLSPPHIHGHFPPRNQSLLSS</sequence>
<dbReference type="GO" id="GO:0048731">
    <property type="term" value="P:system development"/>
    <property type="evidence" value="ECO:0007669"/>
    <property type="project" value="UniProtKB-ARBA"/>
</dbReference>
<dbReference type="AlphaFoldDB" id="A0A7R8X029"/>
<organism evidence="3">
    <name type="scientific">Darwinula stevensoni</name>
    <dbReference type="NCBI Taxonomy" id="69355"/>
    <lineage>
        <taxon>Eukaryota</taxon>
        <taxon>Metazoa</taxon>
        <taxon>Ecdysozoa</taxon>
        <taxon>Arthropoda</taxon>
        <taxon>Crustacea</taxon>
        <taxon>Oligostraca</taxon>
        <taxon>Ostracoda</taxon>
        <taxon>Podocopa</taxon>
        <taxon>Podocopida</taxon>
        <taxon>Darwinulocopina</taxon>
        <taxon>Darwinuloidea</taxon>
        <taxon>Darwinulidae</taxon>
        <taxon>Darwinula</taxon>
    </lineage>
</organism>
<dbReference type="OrthoDB" id="5957665at2759"/>
<dbReference type="InterPro" id="IPR019749">
    <property type="entry name" value="Band_41_domain"/>
</dbReference>
<accession>A0A7R8X029</accession>
<dbReference type="InterPro" id="IPR011993">
    <property type="entry name" value="PH-like_dom_sf"/>
</dbReference>
<dbReference type="Proteomes" id="UP000677054">
    <property type="component" value="Unassembled WGS sequence"/>
</dbReference>
<feature type="compositionally biased region" description="Low complexity" evidence="1">
    <location>
        <begin position="1087"/>
        <end position="1099"/>
    </location>
</feature>
<dbReference type="InterPro" id="IPR029071">
    <property type="entry name" value="Ubiquitin-like_domsf"/>
</dbReference>
<feature type="region of interest" description="Disordered" evidence="1">
    <location>
        <begin position="988"/>
        <end position="1012"/>
    </location>
</feature>
<feature type="region of interest" description="Disordered" evidence="1">
    <location>
        <begin position="400"/>
        <end position="543"/>
    </location>
</feature>
<feature type="compositionally biased region" description="Low complexity" evidence="1">
    <location>
        <begin position="404"/>
        <end position="417"/>
    </location>
</feature>
<feature type="region of interest" description="Disordered" evidence="1">
    <location>
        <begin position="1040"/>
        <end position="1161"/>
    </location>
</feature>
<dbReference type="PROSITE" id="PS50057">
    <property type="entry name" value="FERM_3"/>
    <property type="match status" value="1"/>
</dbReference>
<feature type="region of interest" description="Disordered" evidence="1">
    <location>
        <begin position="696"/>
        <end position="744"/>
    </location>
</feature>
<dbReference type="InterPro" id="IPR047145">
    <property type="entry name" value="FRMD6-like"/>
</dbReference>
<dbReference type="GO" id="GO:0035332">
    <property type="term" value="P:positive regulation of hippo signaling"/>
    <property type="evidence" value="ECO:0007669"/>
    <property type="project" value="TreeGrafter"/>
</dbReference>
<dbReference type="SMART" id="SM00295">
    <property type="entry name" value="B41"/>
    <property type="match status" value="1"/>
</dbReference>
<dbReference type="PANTHER" id="PTHR13429">
    <property type="entry name" value="FERM DOMAIN (PROTEIN4.1-EZRIN-RADIXIN-MOESIN) FAMILY"/>
    <property type="match status" value="1"/>
</dbReference>
<dbReference type="GO" id="GO:0098592">
    <property type="term" value="C:cytoplasmic side of apical plasma membrane"/>
    <property type="evidence" value="ECO:0007669"/>
    <property type="project" value="TreeGrafter"/>
</dbReference>
<gene>
    <name evidence="3" type="ORF">DSTB1V02_LOCUS1473</name>
</gene>
<dbReference type="GO" id="GO:0009887">
    <property type="term" value="P:animal organ morphogenesis"/>
    <property type="evidence" value="ECO:0007669"/>
    <property type="project" value="UniProtKB-ARBA"/>
</dbReference>
<dbReference type="InterPro" id="IPR000299">
    <property type="entry name" value="FERM_domain"/>
</dbReference>